<dbReference type="Pfam" id="PF04099">
    <property type="entry name" value="Sybindin"/>
    <property type="match status" value="1"/>
</dbReference>
<proteinExistence type="inferred from homology"/>
<dbReference type="GO" id="GO:0030008">
    <property type="term" value="C:TRAPP complex"/>
    <property type="evidence" value="ECO:0007669"/>
    <property type="project" value="UniProtKB-UniRule"/>
</dbReference>
<comment type="subcellular location">
    <subcellularLocation>
        <location evidence="6">Endoplasmic reticulum</location>
    </subcellularLocation>
    <subcellularLocation>
        <location evidence="6">Golgi apparatus</location>
        <location evidence="6">cis-Golgi network</location>
    </subcellularLocation>
</comment>
<dbReference type="InterPro" id="IPR007233">
    <property type="entry name" value="TRAPPC"/>
</dbReference>
<dbReference type="Proteomes" id="UP000244803">
    <property type="component" value="Chromosome 1"/>
</dbReference>
<dbReference type="InterPro" id="IPR011012">
    <property type="entry name" value="Longin-like_dom_sf"/>
</dbReference>
<evidence type="ECO:0000256" key="4">
    <source>
        <dbReference type="ARBA" id="ARBA00023034"/>
    </source>
</evidence>
<name>A0A976M4C5_THEOR</name>
<dbReference type="GO" id="GO:0005783">
    <property type="term" value="C:endoplasmic reticulum"/>
    <property type="evidence" value="ECO:0007669"/>
    <property type="project" value="UniProtKB-SubCell"/>
</dbReference>
<evidence type="ECO:0000256" key="5">
    <source>
        <dbReference type="ARBA" id="ARBA00038167"/>
    </source>
</evidence>
<keyword evidence="3 6" id="KW-0931">ER-Golgi transport</keyword>
<comment type="similarity">
    <text evidence="5">Belongs to the TRAPP small subunits family. BET5 subfamily.</text>
</comment>
<dbReference type="PANTHER" id="PTHR23249:SF16">
    <property type="entry name" value="TRAFFICKING PROTEIN PARTICLE COMPLEX SUBUNIT 1"/>
    <property type="match status" value="1"/>
</dbReference>
<protein>
    <recommendedName>
        <fullName evidence="6">Trafficking protein particle complex subunit</fullName>
    </recommendedName>
</protein>
<keyword evidence="2 6" id="KW-0256">Endoplasmic reticulum</keyword>
<keyword evidence="4 6" id="KW-0333">Golgi apparatus</keyword>
<dbReference type="GO" id="GO:0006888">
    <property type="term" value="P:endoplasmic reticulum to Golgi vesicle-mediated transport"/>
    <property type="evidence" value="ECO:0007669"/>
    <property type="project" value="UniProtKB-UniRule"/>
</dbReference>
<gene>
    <name evidence="7" type="ORF">MACJ_000581</name>
</gene>
<dbReference type="Gene3D" id="3.30.450.70">
    <property type="match status" value="1"/>
</dbReference>
<evidence type="ECO:0000256" key="3">
    <source>
        <dbReference type="ARBA" id="ARBA00022892"/>
    </source>
</evidence>
<dbReference type="AlphaFoldDB" id="A0A976M4C5"/>
<evidence type="ECO:0000256" key="2">
    <source>
        <dbReference type="ARBA" id="ARBA00022824"/>
    </source>
</evidence>
<keyword evidence="1 6" id="KW-0813">Transport</keyword>
<dbReference type="EMBL" id="CP056065">
    <property type="protein sequence ID" value="UKJ88138.1"/>
    <property type="molecule type" value="Genomic_DNA"/>
</dbReference>
<reference evidence="7" key="1">
    <citation type="submission" date="2022-07" db="EMBL/GenBank/DDBJ databases">
        <title>Evaluation of T. orientalis genome assembly methods using nanopore sequencing and analysis of variation between genomes.</title>
        <authorList>
            <person name="Yam J."/>
            <person name="Micallef M.L."/>
            <person name="Liu M."/>
            <person name="Djordjevic S.P."/>
            <person name="Bogema D.R."/>
            <person name="Jenkins C."/>
        </authorList>
    </citation>
    <scope>NUCLEOTIDE SEQUENCE</scope>
    <source>
        <strain evidence="7">Fish Creek</strain>
    </source>
</reference>
<evidence type="ECO:0000313" key="7">
    <source>
        <dbReference type="EMBL" id="UKJ88138.1"/>
    </source>
</evidence>
<dbReference type="GO" id="GO:0005794">
    <property type="term" value="C:Golgi apparatus"/>
    <property type="evidence" value="ECO:0007669"/>
    <property type="project" value="UniProtKB-SubCell"/>
</dbReference>
<evidence type="ECO:0000256" key="6">
    <source>
        <dbReference type="RuleBase" id="RU366065"/>
    </source>
</evidence>
<evidence type="ECO:0000313" key="8">
    <source>
        <dbReference type="Proteomes" id="UP000244803"/>
    </source>
</evidence>
<accession>A0A976M4C5</accession>
<organism evidence="7 8">
    <name type="scientific">Theileria orientalis</name>
    <dbReference type="NCBI Taxonomy" id="68886"/>
    <lineage>
        <taxon>Eukaryota</taxon>
        <taxon>Sar</taxon>
        <taxon>Alveolata</taxon>
        <taxon>Apicomplexa</taxon>
        <taxon>Aconoidasida</taxon>
        <taxon>Piroplasmida</taxon>
        <taxon>Theileriidae</taxon>
        <taxon>Theileria</taxon>
    </lineage>
</organism>
<comment type="subunit">
    <text evidence="6">Part of the multisubunit transport protein particle (TRAPP) complex.</text>
</comment>
<evidence type="ECO:0000256" key="1">
    <source>
        <dbReference type="ARBA" id="ARBA00022448"/>
    </source>
</evidence>
<sequence>MTELHSFYIFFKTKSIYRSLYTEAARRAVKNCISHGLKDNRSDQYNQESSFEVTSSYEKEDFLGSKDHHNANLELQDLHDLNASLLSTSQSRKSSISDDSLPDDLITKSTVNLYDSIDENLHKNYEKLLLGFLTGLTSFSKTICETNDLREPEGLSVAHFNVCSTHQFKIHYFETITGYKLVCLTSCDFPNLEDTLKSIYIDLLNNLVLANPTYVVGSSITSSEFELIVRRTILSSI</sequence>
<dbReference type="OrthoDB" id="359923at2759"/>
<dbReference type="PANTHER" id="PTHR23249">
    <property type="entry name" value="TRAFFICKING PROTEIN PARTICLE COMPLEX SUBUNIT"/>
    <property type="match status" value="1"/>
</dbReference>
<dbReference type="SMART" id="SM01399">
    <property type="entry name" value="Sybindin"/>
    <property type="match status" value="1"/>
</dbReference>
<dbReference type="SUPFAM" id="SSF64356">
    <property type="entry name" value="SNARE-like"/>
    <property type="match status" value="1"/>
</dbReference>